<dbReference type="EMBL" id="VBSN01000006">
    <property type="protein sequence ID" value="KAA6441735.1"/>
    <property type="molecule type" value="Genomic_DNA"/>
</dbReference>
<accession>A0A5M8QZL5</accession>
<evidence type="ECO:0000259" key="1">
    <source>
        <dbReference type="Pfam" id="PF19573"/>
    </source>
</evidence>
<gene>
    <name evidence="2" type="ORF">FEM33_00230</name>
</gene>
<organism evidence="2 3">
    <name type="scientific">Dyadobacter flavalbus</name>
    <dbReference type="NCBI Taxonomy" id="2579942"/>
    <lineage>
        <taxon>Bacteria</taxon>
        <taxon>Pseudomonadati</taxon>
        <taxon>Bacteroidota</taxon>
        <taxon>Cytophagia</taxon>
        <taxon>Cytophagales</taxon>
        <taxon>Spirosomataceae</taxon>
        <taxon>Dyadobacter</taxon>
    </lineage>
</organism>
<dbReference type="OrthoDB" id="654178at2"/>
<dbReference type="AlphaFoldDB" id="A0A5M8QZL5"/>
<dbReference type="Pfam" id="PF19573">
    <property type="entry name" value="DUF6089"/>
    <property type="match status" value="1"/>
</dbReference>
<feature type="domain" description="DUF6089" evidence="1">
    <location>
        <begin position="3"/>
        <end position="208"/>
    </location>
</feature>
<evidence type="ECO:0000313" key="3">
    <source>
        <dbReference type="Proteomes" id="UP000323994"/>
    </source>
</evidence>
<dbReference type="Proteomes" id="UP000323994">
    <property type="component" value="Unassembled WGS sequence"/>
</dbReference>
<dbReference type="InterPro" id="IPR045743">
    <property type="entry name" value="DUF6089"/>
</dbReference>
<protein>
    <submittedName>
        <fullName evidence="2">Porin family protein</fullName>
    </submittedName>
</protein>
<dbReference type="SUPFAM" id="SSF56925">
    <property type="entry name" value="OMPA-like"/>
    <property type="match status" value="1"/>
</dbReference>
<evidence type="ECO:0000313" key="2">
    <source>
        <dbReference type="EMBL" id="KAA6441735.1"/>
    </source>
</evidence>
<dbReference type="Gene3D" id="2.40.160.20">
    <property type="match status" value="1"/>
</dbReference>
<comment type="caution">
    <text evidence="2">The sequence shown here is derived from an EMBL/GenBank/DDBJ whole genome shotgun (WGS) entry which is preliminary data.</text>
</comment>
<sequence>MAAVSNVHAQKIELGGGIGGFNYRGDISPTFRFRFFRPGGSLFFRYNPSQALSLRAEAAFGLTGADDQHSKDPFQQARNMSFKSRILEASAVAEYNFLNYQDRRFAVNWSPYVFGGMGLAKFNVTPQTAAYKTSTLVMPYGVGIKYQIRKPWNIGLEYGTRKTFTDYLDNLGGEPVNTDKLQQGDPSLKDNYYYVRLSVSYTFYKIVCP</sequence>
<reference evidence="2 3" key="1">
    <citation type="submission" date="2019-05" db="EMBL/GenBank/DDBJ databases">
        <authorList>
            <person name="Qu J.-H."/>
        </authorList>
    </citation>
    <scope>NUCLEOTIDE SEQUENCE [LARGE SCALE GENOMIC DNA]</scope>
    <source>
        <strain evidence="2 3">NS28</strain>
    </source>
</reference>
<keyword evidence="3" id="KW-1185">Reference proteome</keyword>
<proteinExistence type="predicted"/>
<dbReference type="InterPro" id="IPR011250">
    <property type="entry name" value="OMP/PagP_B-barrel"/>
</dbReference>
<name>A0A5M8QZL5_9BACT</name>